<reference evidence="2" key="1">
    <citation type="journal article" date="2020" name="Cell">
        <title>Large-Scale Comparative Analyses of Tick Genomes Elucidate Their Genetic Diversity and Vector Capacities.</title>
        <authorList>
            <consortium name="Tick Genome and Microbiome Consortium (TIGMIC)"/>
            <person name="Jia N."/>
            <person name="Wang J."/>
            <person name="Shi W."/>
            <person name="Du L."/>
            <person name="Sun Y."/>
            <person name="Zhan W."/>
            <person name="Jiang J.F."/>
            <person name="Wang Q."/>
            <person name="Zhang B."/>
            <person name="Ji P."/>
            <person name="Bell-Sakyi L."/>
            <person name="Cui X.M."/>
            <person name="Yuan T.T."/>
            <person name="Jiang B.G."/>
            <person name="Yang W.F."/>
            <person name="Lam T.T."/>
            <person name="Chang Q.C."/>
            <person name="Ding S.J."/>
            <person name="Wang X.J."/>
            <person name="Zhu J.G."/>
            <person name="Ruan X.D."/>
            <person name="Zhao L."/>
            <person name="Wei J.T."/>
            <person name="Ye R.Z."/>
            <person name="Que T.C."/>
            <person name="Du C.H."/>
            <person name="Zhou Y.H."/>
            <person name="Cheng J.X."/>
            <person name="Dai P.F."/>
            <person name="Guo W.B."/>
            <person name="Han X.H."/>
            <person name="Huang E.J."/>
            <person name="Li L.F."/>
            <person name="Wei W."/>
            <person name="Gao Y.C."/>
            <person name="Liu J.Z."/>
            <person name="Shao H.Z."/>
            <person name="Wang X."/>
            <person name="Wang C.C."/>
            <person name="Yang T.C."/>
            <person name="Huo Q.B."/>
            <person name="Li W."/>
            <person name="Chen H.Y."/>
            <person name="Chen S.E."/>
            <person name="Zhou L.G."/>
            <person name="Ni X.B."/>
            <person name="Tian J.H."/>
            <person name="Sheng Y."/>
            <person name="Liu T."/>
            <person name="Pan Y.S."/>
            <person name="Xia L.Y."/>
            <person name="Li J."/>
            <person name="Zhao F."/>
            <person name="Cao W.C."/>
        </authorList>
    </citation>
    <scope>NUCLEOTIDE SEQUENCE</scope>
    <source>
        <strain evidence="2">Rmic-2018</strain>
    </source>
</reference>
<organism evidence="2 3">
    <name type="scientific">Rhipicephalus microplus</name>
    <name type="common">Cattle tick</name>
    <name type="synonym">Boophilus microplus</name>
    <dbReference type="NCBI Taxonomy" id="6941"/>
    <lineage>
        <taxon>Eukaryota</taxon>
        <taxon>Metazoa</taxon>
        <taxon>Ecdysozoa</taxon>
        <taxon>Arthropoda</taxon>
        <taxon>Chelicerata</taxon>
        <taxon>Arachnida</taxon>
        <taxon>Acari</taxon>
        <taxon>Parasitiformes</taxon>
        <taxon>Ixodida</taxon>
        <taxon>Ixodoidea</taxon>
        <taxon>Ixodidae</taxon>
        <taxon>Rhipicephalinae</taxon>
        <taxon>Rhipicephalus</taxon>
        <taxon>Boophilus</taxon>
    </lineage>
</organism>
<dbReference type="Proteomes" id="UP000821866">
    <property type="component" value="Chromosome 2"/>
</dbReference>
<gene>
    <name evidence="2" type="ORF">HPB51_007294</name>
</gene>
<comment type="caution">
    <text evidence="2">The sequence shown here is derived from an EMBL/GenBank/DDBJ whole genome shotgun (WGS) entry which is preliminary data.</text>
</comment>
<protein>
    <submittedName>
        <fullName evidence="2">Uncharacterized protein</fullName>
    </submittedName>
</protein>
<sequence>MLILDPKRDHITDRVKKVVANSGCELTIIQCRWTHILQPQDMVLNKPFEDHKCAFYSECLGTRKPADAKREAEAHFYEVAQRVNDAWYRLPTDMDRDAFIMSSISVALPSLATASSSSGSQDGNDSDYSLLLSDGS</sequence>
<proteinExistence type="predicted"/>
<feature type="region of interest" description="Disordered" evidence="1">
    <location>
        <begin position="114"/>
        <end position="136"/>
    </location>
</feature>
<evidence type="ECO:0000313" key="2">
    <source>
        <dbReference type="EMBL" id="KAH8033105.1"/>
    </source>
</evidence>
<dbReference type="AlphaFoldDB" id="A0A9J6EFD7"/>
<accession>A0A9J6EFD7</accession>
<evidence type="ECO:0000313" key="3">
    <source>
        <dbReference type="Proteomes" id="UP000821866"/>
    </source>
</evidence>
<keyword evidence="3" id="KW-1185">Reference proteome</keyword>
<dbReference type="EMBL" id="JABSTU010000004">
    <property type="protein sequence ID" value="KAH8033105.1"/>
    <property type="molecule type" value="Genomic_DNA"/>
</dbReference>
<name>A0A9J6EFD7_RHIMP</name>
<reference evidence="2" key="2">
    <citation type="submission" date="2021-09" db="EMBL/GenBank/DDBJ databases">
        <authorList>
            <person name="Jia N."/>
            <person name="Wang J."/>
            <person name="Shi W."/>
            <person name="Du L."/>
            <person name="Sun Y."/>
            <person name="Zhan W."/>
            <person name="Jiang J."/>
            <person name="Wang Q."/>
            <person name="Zhang B."/>
            <person name="Ji P."/>
            <person name="Sakyi L.B."/>
            <person name="Cui X."/>
            <person name="Yuan T."/>
            <person name="Jiang B."/>
            <person name="Yang W."/>
            <person name="Lam T.T.-Y."/>
            <person name="Chang Q."/>
            <person name="Ding S."/>
            <person name="Wang X."/>
            <person name="Zhu J."/>
            <person name="Ruan X."/>
            <person name="Zhao L."/>
            <person name="Wei J."/>
            <person name="Que T."/>
            <person name="Du C."/>
            <person name="Cheng J."/>
            <person name="Dai P."/>
            <person name="Han X."/>
            <person name="Huang E."/>
            <person name="Gao Y."/>
            <person name="Liu J."/>
            <person name="Shao H."/>
            <person name="Ye R."/>
            <person name="Li L."/>
            <person name="Wei W."/>
            <person name="Wang X."/>
            <person name="Wang C."/>
            <person name="Huo Q."/>
            <person name="Li W."/>
            <person name="Guo W."/>
            <person name="Chen H."/>
            <person name="Chen S."/>
            <person name="Zhou L."/>
            <person name="Zhou L."/>
            <person name="Ni X."/>
            <person name="Tian J."/>
            <person name="Zhou Y."/>
            <person name="Sheng Y."/>
            <person name="Liu T."/>
            <person name="Pan Y."/>
            <person name="Xia L."/>
            <person name="Li J."/>
            <person name="Zhao F."/>
            <person name="Cao W."/>
        </authorList>
    </citation>
    <scope>NUCLEOTIDE SEQUENCE</scope>
    <source>
        <strain evidence="2">Rmic-2018</strain>
        <tissue evidence="2">Larvae</tissue>
    </source>
</reference>
<evidence type="ECO:0000256" key="1">
    <source>
        <dbReference type="SAM" id="MobiDB-lite"/>
    </source>
</evidence>